<dbReference type="EMBL" id="KN824826">
    <property type="protein sequence ID" value="KIL00827.1"/>
    <property type="molecule type" value="Genomic_DNA"/>
</dbReference>
<gene>
    <name evidence="1" type="ORF">PAXRUDRAFT_821287</name>
</gene>
<name>A0A0D0E6S9_9AGAM</name>
<reference evidence="2" key="2">
    <citation type="submission" date="2015-01" db="EMBL/GenBank/DDBJ databases">
        <title>Evolutionary Origins and Diversification of the Mycorrhizal Mutualists.</title>
        <authorList>
            <consortium name="DOE Joint Genome Institute"/>
            <consortium name="Mycorrhizal Genomics Consortium"/>
            <person name="Kohler A."/>
            <person name="Kuo A."/>
            <person name="Nagy L.G."/>
            <person name="Floudas D."/>
            <person name="Copeland A."/>
            <person name="Barry K.W."/>
            <person name="Cichocki N."/>
            <person name="Veneault-Fourrey C."/>
            <person name="LaButti K."/>
            <person name="Lindquist E.A."/>
            <person name="Lipzen A."/>
            <person name="Lundell T."/>
            <person name="Morin E."/>
            <person name="Murat C."/>
            <person name="Riley R."/>
            <person name="Ohm R."/>
            <person name="Sun H."/>
            <person name="Tunlid A."/>
            <person name="Henrissat B."/>
            <person name="Grigoriev I.V."/>
            <person name="Hibbett D.S."/>
            <person name="Martin F."/>
        </authorList>
    </citation>
    <scope>NUCLEOTIDE SEQUENCE [LARGE SCALE GENOMIC DNA]</scope>
    <source>
        <strain evidence="2">Ve08.2h10</strain>
    </source>
</reference>
<evidence type="ECO:0000313" key="2">
    <source>
        <dbReference type="Proteomes" id="UP000054538"/>
    </source>
</evidence>
<keyword evidence="2" id="KW-1185">Reference proteome</keyword>
<accession>A0A0D0E6S9</accession>
<protein>
    <submittedName>
        <fullName evidence="1">Unplaced genomic scaffold scaffold_4, whole genome shotgun sequence</fullName>
    </submittedName>
</protein>
<reference evidence="1 2" key="1">
    <citation type="submission" date="2014-04" db="EMBL/GenBank/DDBJ databases">
        <authorList>
            <consortium name="DOE Joint Genome Institute"/>
            <person name="Kuo A."/>
            <person name="Kohler A."/>
            <person name="Jargeat P."/>
            <person name="Nagy L.G."/>
            <person name="Floudas D."/>
            <person name="Copeland A."/>
            <person name="Barry K.W."/>
            <person name="Cichocki N."/>
            <person name="Veneault-Fourrey C."/>
            <person name="LaButti K."/>
            <person name="Lindquist E.A."/>
            <person name="Lipzen A."/>
            <person name="Lundell T."/>
            <person name="Morin E."/>
            <person name="Murat C."/>
            <person name="Sun H."/>
            <person name="Tunlid A."/>
            <person name="Henrissat B."/>
            <person name="Grigoriev I.V."/>
            <person name="Hibbett D.S."/>
            <person name="Martin F."/>
            <person name="Nordberg H.P."/>
            <person name="Cantor M.N."/>
            <person name="Hua S.X."/>
        </authorList>
    </citation>
    <scope>NUCLEOTIDE SEQUENCE [LARGE SCALE GENOMIC DNA]</scope>
    <source>
        <strain evidence="1 2">Ve08.2h10</strain>
    </source>
</reference>
<sequence length="56" mass="6420">MASQGRTRAGIAVEAWVNFPFLEMGCEIAIETPEKVWEERTEFTSLDVRWKDGVEC</sequence>
<organism evidence="1 2">
    <name type="scientific">Paxillus rubicundulus Ve08.2h10</name>
    <dbReference type="NCBI Taxonomy" id="930991"/>
    <lineage>
        <taxon>Eukaryota</taxon>
        <taxon>Fungi</taxon>
        <taxon>Dikarya</taxon>
        <taxon>Basidiomycota</taxon>
        <taxon>Agaricomycotina</taxon>
        <taxon>Agaricomycetes</taxon>
        <taxon>Agaricomycetidae</taxon>
        <taxon>Boletales</taxon>
        <taxon>Paxilineae</taxon>
        <taxon>Paxillaceae</taxon>
        <taxon>Paxillus</taxon>
    </lineage>
</organism>
<proteinExistence type="predicted"/>
<dbReference type="AlphaFoldDB" id="A0A0D0E6S9"/>
<dbReference type="Proteomes" id="UP000054538">
    <property type="component" value="Unassembled WGS sequence"/>
</dbReference>
<evidence type="ECO:0000313" key="1">
    <source>
        <dbReference type="EMBL" id="KIL00827.1"/>
    </source>
</evidence>
<dbReference type="HOGENOM" id="CLU_3014842_0_0_1"/>